<feature type="domain" description="Type VII secretion system protein EccE" evidence="9">
    <location>
        <begin position="262"/>
        <end position="358"/>
    </location>
</feature>
<organism evidence="10 11">
    <name type="scientific">Streptomyces triticagri</name>
    <dbReference type="NCBI Taxonomy" id="2293568"/>
    <lineage>
        <taxon>Bacteria</taxon>
        <taxon>Bacillati</taxon>
        <taxon>Actinomycetota</taxon>
        <taxon>Actinomycetes</taxon>
        <taxon>Kitasatosporales</taxon>
        <taxon>Streptomycetaceae</taxon>
        <taxon>Streptomyces</taxon>
    </lineage>
</organism>
<comment type="subcellular location">
    <subcellularLocation>
        <location evidence="1">Cell membrane</location>
    </subcellularLocation>
</comment>
<feature type="compositionally biased region" description="Low complexity" evidence="7">
    <location>
        <begin position="130"/>
        <end position="145"/>
    </location>
</feature>
<keyword evidence="11" id="KW-1185">Reference proteome</keyword>
<name>A0A372LYJ0_9ACTN</name>
<evidence type="ECO:0000256" key="3">
    <source>
        <dbReference type="ARBA" id="ARBA00022475"/>
    </source>
</evidence>
<evidence type="ECO:0000256" key="2">
    <source>
        <dbReference type="ARBA" id="ARBA00007759"/>
    </source>
</evidence>
<proteinExistence type="inferred from homology"/>
<dbReference type="AlphaFoldDB" id="A0A372LYJ0"/>
<keyword evidence="5 8" id="KW-1133">Transmembrane helix</keyword>
<dbReference type="GO" id="GO:0005886">
    <property type="term" value="C:plasma membrane"/>
    <property type="evidence" value="ECO:0007669"/>
    <property type="project" value="UniProtKB-SubCell"/>
</dbReference>
<dbReference type="InterPro" id="IPR050051">
    <property type="entry name" value="EccE_dom"/>
</dbReference>
<evidence type="ECO:0000259" key="9">
    <source>
        <dbReference type="Pfam" id="PF11203"/>
    </source>
</evidence>
<evidence type="ECO:0000313" key="10">
    <source>
        <dbReference type="EMBL" id="RFU83323.1"/>
    </source>
</evidence>
<feature type="region of interest" description="Disordered" evidence="7">
    <location>
        <begin position="125"/>
        <end position="151"/>
    </location>
</feature>
<reference evidence="10 11" key="1">
    <citation type="submission" date="2018-08" db="EMBL/GenBank/DDBJ databases">
        <title>Isolation, diversity and antifungal activity of Actinobacteria from wheat.</title>
        <authorList>
            <person name="Han C."/>
        </authorList>
    </citation>
    <scope>NUCLEOTIDE SEQUENCE [LARGE SCALE GENOMIC DNA]</scope>
    <source>
        <strain evidence="10 11">NEAU-YY421</strain>
    </source>
</reference>
<sequence>MITDAPSPSLPAASRPLRRLAAVRFTNSHGQSTPWPPCGVPDPPSPTSVTPPSRSPDSVTRDDRGFLSLQRLVLLESAAALAVAGMLLGGGAFVAACAGAALLLLACPRRNGRPLPDRIAEAVAHHNRTRTSATRPPTTAPTGPGSPLPAVAPALRPFPYTAGREEDPIGMIGDGSRLIAVLQVEAGDENPGPRARGHALRSAHDGITLPLGLLTEALQATDVPLASVQLVQQVRPAVTPRLPPDAVPRLAYAPHVADTAIAALRLTWVALRLDPELCPEAVAARGGAGIGSQRCLALAARRLTVRLRSGGFRPAVLSQSALHSALSTAACMPPHTPAGPAPAVEANTLHSAGLRHASNALGPLPARPTTPFAALLPSGTDTRAYATTLSLTLRSSTYRDSLCVDAHLRSTALTADDLHHCRQNLERACRSARIPLTHLDRQQLPGLLATLPLGGPTP</sequence>
<feature type="region of interest" description="Disordered" evidence="7">
    <location>
        <begin position="25"/>
        <end position="62"/>
    </location>
</feature>
<dbReference type="EMBL" id="QUAK01000209">
    <property type="protein sequence ID" value="RFU83323.1"/>
    <property type="molecule type" value="Genomic_DNA"/>
</dbReference>
<dbReference type="Proteomes" id="UP000263094">
    <property type="component" value="Unassembled WGS sequence"/>
</dbReference>
<evidence type="ECO:0000313" key="11">
    <source>
        <dbReference type="Proteomes" id="UP000263094"/>
    </source>
</evidence>
<evidence type="ECO:0000256" key="7">
    <source>
        <dbReference type="SAM" id="MobiDB-lite"/>
    </source>
</evidence>
<feature type="compositionally biased region" description="Low complexity" evidence="7">
    <location>
        <begin position="47"/>
        <end position="58"/>
    </location>
</feature>
<comment type="similarity">
    <text evidence="2">Belongs to the EccE family.</text>
</comment>
<gene>
    <name evidence="10" type="primary">eccE</name>
    <name evidence="10" type="ORF">DY218_28365</name>
</gene>
<keyword evidence="4 8" id="KW-0812">Transmembrane</keyword>
<protein>
    <submittedName>
        <fullName evidence="10">Type VII secretion protein EccE</fullName>
    </submittedName>
</protein>
<evidence type="ECO:0000256" key="1">
    <source>
        <dbReference type="ARBA" id="ARBA00004236"/>
    </source>
</evidence>
<feature type="compositionally biased region" description="Pro residues" evidence="7">
    <location>
        <begin position="34"/>
        <end position="46"/>
    </location>
</feature>
<evidence type="ECO:0000256" key="4">
    <source>
        <dbReference type="ARBA" id="ARBA00022692"/>
    </source>
</evidence>
<feature type="transmembrane region" description="Helical" evidence="8">
    <location>
        <begin position="78"/>
        <end position="105"/>
    </location>
</feature>
<dbReference type="InterPro" id="IPR021368">
    <property type="entry name" value="T7SS_EccE"/>
</dbReference>
<comment type="caution">
    <text evidence="10">The sequence shown here is derived from an EMBL/GenBank/DDBJ whole genome shotgun (WGS) entry which is preliminary data.</text>
</comment>
<dbReference type="Pfam" id="PF11203">
    <property type="entry name" value="EccE"/>
    <property type="match status" value="1"/>
</dbReference>
<accession>A0A372LYJ0</accession>
<dbReference type="NCBIfam" id="TIGR03923">
    <property type="entry name" value="T7SS_EccE"/>
    <property type="match status" value="1"/>
</dbReference>
<evidence type="ECO:0000256" key="8">
    <source>
        <dbReference type="SAM" id="Phobius"/>
    </source>
</evidence>
<keyword evidence="3" id="KW-1003">Cell membrane</keyword>
<keyword evidence="6 8" id="KW-0472">Membrane</keyword>
<evidence type="ECO:0000256" key="6">
    <source>
        <dbReference type="ARBA" id="ARBA00023136"/>
    </source>
</evidence>
<evidence type="ECO:0000256" key="5">
    <source>
        <dbReference type="ARBA" id="ARBA00022989"/>
    </source>
</evidence>